<dbReference type="Pfam" id="PF18369">
    <property type="entry name" value="PKS_DE"/>
    <property type="match status" value="1"/>
</dbReference>
<accession>A0ABT1VE06</accession>
<dbReference type="Gene3D" id="3.40.50.11460">
    <property type="match status" value="1"/>
</dbReference>
<name>A0ABT1VE06_9ACTN</name>
<dbReference type="EMBL" id="JANIAA010000194">
    <property type="protein sequence ID" value="MCQ8195632.1"/>
    <property type="molecule type" value="Genomic_DNA"/>
</dbReference>
<evidence type="ECO:0000313" key="3">
    <source>
        <dbReference type="Proteomes" id="UP001204746"/>
    </source>
</evidence>
<feature type="domain" description="Polyketide synthase dimerisation element" evidence="1">
    <location>
        <begin position="2"/>
        <end position="42"/>
    </location>
</feature>
<dbReference type="InterPro" id="IPR041618">
    <property type="entry name" value="PKS_DE"/>
</dbReference>
<proteinExistence type="predicted"/>
<dbReference type="Proteomes" id="UP001204746">
    <property type="component" value="Unassembled WGS sequence"/>
</dbReference>
<sequence length="247" mass="25263">MDAAFWDAVERGDLGSFGVDAEQPLSVALPTLSSWRRARQERSVIDGWRYRLGWSPIPVVSGEVGLTGTWLVVVESGADGVDVAAVLRSAGAGVSVEVVTGETVGELDAGPVAGVVSLLSVEATVLLLQALVAAGVDAPLWCVTRGGVSVVEGDLVDPDQAGIWGLGRVIGLEHPDRWGGLVDLPAEMDGRVGGALVGVLVGGTGEDQVAIRATGTWGARLARAMPVGDAGGEAPTMWHGRGTALVT</sequence>
<evidence type="ECO:0000259" key="1">
    <source>
        <dbReference type="Pfam" id="PF18369"/>
    </source>
</evidence>
<keyword evidence="3" id="KW-1185">Reference proteome</keyword>
<feature type="non-terminal residue" evidence="2">
    <location>
        <position position="247"/>
    </location>
</feature>
<protein>
    <submittedName>
        <fullName evidence="2">Polyketide synthase</fullName>
    </submittedName>
</protein>
<evidence type="ECO:0000313" key="2">
    <source>
        <dbReference type="EMBL" id="MCQ8195632.1"/>
    </source>
</evidence>
<reference evidence="2 3" key="1">
    <citation type="submission" date="2022-07" db="EMBL/GenBank/DDBJ databases">
        <authorList>
            <person name="Phongsopitanun W."/>
            <person name="Tanasupawat S."/>
        </authorList>
    </citation>
    <scope>NUCLEOTIDE SEQUENCE [LARGE SCALE GENOMIC DNA]</scope>
    <source>
        <strain evidence="2 3">RCU-064</strain>
    </source>
</reference>
<organism evidence="2 3">
    <name type="scientific">Streptomyces rugosispiralis</name>
    <dbReference type="NCBI Taxonomy" id="2967341"/>
    <lineage>
        <taxon>Bacteria</taxon>
        <taxon>Bacillati</taxon>
        <taxon>Actinomycetota</taxon>
        <taxon>Actinomycetes</taxon>
        <taxon>Kitasatosporales</taxon>
        <taxon>Streptomycetaceae</taxon>
        <taxon>Streptomyces</taxon>
    </lineage>
</organism>
<gene>
    <name evidence="2" type="ORF">NP777_47020</name>
</gene>
<comment type="caution">
    <text evidence="2">The sequence shown here is derived from an EMBL/GenBank/DDBJ whole genome shotgun (WGS) entry which is preliminary data.</text>
</comment>
<dbReference type="SUPFAM" id="SSF51735">
    <property type="entry name" value="NAD(P)-binding Rossmann-fold domains"/>
    <property type="match status" value="1"/>
</dbReference>
<dbReference type="InterPro" id="IPR036291">
    <property type="entry name" value="NAD(P)-bd_dom_sf"/>
</dbReference>
<dbReference type="Gene3D" id="6.10.140.1830">
    <property type="match status" value="1"/>
</dbReference>